<evidence type="ECO:0000313" key="1">
    <source>
        <dbReference type="EMBL" id="MBW95361.1"/>
    </source>
</evidence>
<name>A0A2P2JPH3_RHIMU</name>
<organism evidence="1">
    <name type="scientific">Rhizophora mucronata</name>
    <name type="common">Asiatic mangrove</name>
    <dbReference type="NCBI Taxonomy" id="61149"/>
    <lineage>
        <taxon>Eukaryota</taxon>
        <taxon>Viridiplantae</taxon>
        <taxon>Streptophyta</taxon>
        <taxon>Embryophyta</taxon>
        <taxon>Tracheophyta</taxon>
        <taxon>Spermatophyta</taxon>
        <taxon>Magnoliopsida</taxon>
        <taxon>eudicotyledons</taxon>
        <taxon>Gunneridae</taxon>
        <taxon>Pentapetalae</taxon>
        <taxon>rosids</taxon>
        <taxon>fabids</taxon>
        <taxon>Malpighiales</taxon>
        <taxon>Rhizophoraceae</taxon>
        <taxon>Rhizophora</taxon>
    </lineage>
</organism>
<proteinExistence type="predicted"/>
<sequence length="42" mass="5058">MTFFYLHQLSFRRGGMNNEGHFLDMSLYYRLFARPGIDLIQT</sequence>
<dbReference type="AlphaFoldDB" id="A0A2P2JPH3"/>
<accession>A0A2P2JPH3</accession>
<reference evidence="1" key="1">
    <citation type="submission" date="2018-02" db="EMBL/GenBank/DDBJ databases">
        <title>Rhizophora mucronata_Transcriptome.</title>
        <authorList>
            <person name="Meera S.P."/>
            <person name="Sreeshan A."/>
            <person name="Augustine A."/>
        </authorList>
    </citation>
    <scope>NUCLEOTIDE SEQUENCE</scope>
    <source>
        <tissue evidence="1">Leaf</tissue>
    </source>
</reference>
<protein>
    <submittedName>
        <fullName evidence="1">Uncharacterized protein</fullName>
    </submittedName>
</protein>
<dbReference type="EMBL" id="GGEC01014878">
    <property type="protein sequence ID" value="MBW95361.1"/>
    <property type="molecule type" value="Transcribed_RNA"/>
</dbReference>